<feature type="transmembrane region" description="Helical" evidence="5">
    <location>
        <begin position="21"/>
        <end position="41"/>
    </location>
</feature>
<comment type="subcellular location">
    <subcellularLocation>
        <location evidence="1">Membrane</location>
    </subcellularLocation>
</comment>
<feature type="transmembrane region" description="Helical" evidence="5">
    <location>
        <begin position="140"/>
        <end position="161"/>
    </location>
</feature>
<keyword evidence="2 5" id="KW-0812">Transmembrane</keyword>
<dbReference type="Gene3D" id="1.20.1070.10">
    <property type="entry name" value="Rhodopsin 7-helix transmembrane proteins"/>
    <property type="match status" value="2"/>
</dbReference>
<dbReference type="AlphaFoldDB" id="A0A6A5GI90"/>
<dbReference type="InterPro" id="IPR017452">
    <property type="entry name" value="GPCR_Rhodpsn_7TM"/>
</dbReference>
<dbReference type="PANTHER" id="PTHR22751:SF73">
    <property type="entry name" value="G-PROTEIN COUPLED RECEPTORS FAMILY 1 PROFILE DOMAIN-CONTAINING PROTEIN"/>
    <property type="match status" value="1"/>
</dbReference>
<name>A0A6A5GI90_CAERE</name>
<evidence type="ECO:0000259" key="6">
    <source>
        <dbReference type="PROSITE" id="PS50262"/>
    </source>
</evidence>
<dbReference type="PANTHER" id="PTHR22751">
    <property type="entry name" value="G-PROTEIN COUPLED RECEPTOR-RELATED"/>
    <property type="match status" value="1"/>
</dbReference>
<evidence type="ECO:0000256" key="3">
    <source>
        <dbReference type="ARBA" id="ARBA00022989"/>
    </source>
</evidence>
<dbReference type="SUPFAM" id="SSF81321">
    <property type="entry name" value="Family A G protein-coupled receptor-like"/>
    <property type="match status" value="3"/>
</dbReference>
<dbReference type="CTD" id="9808903"/>
<protein>
    <recommendedName>
        <fullName evidence="6">G-protein coupled receptors family 1 profile domain-containing protein</fullName>
    </recommendedName>
</protein>
<keyword evidence="3 5" id="KW-1133">Transmembrane helix</keyword>
<feature type="transmembrane region" description="Helical" evidence="5">
    <location>
        <begin position="500"/>
        <end position="521"/>
    </location>
</feature>
<evidence type="ECO:0000256" key="5">
    <source>
        <dbReference type="SAM" id="Phobius"/>
    </source>
</evidence>
<dbReference type="InterPro" id="IPR019427">
    <property type="entry name" value="7TM_GPCR_serpentine_rcpt_Srw"/>
</dbReference>
<gene>
    <name evidence="7" type="ORF">GCK72_021472</name>
</gene>
<dbReference type="Proteomes" id="UP000483820">
    <property type="component" value="Chromosome V"/>
</dbReference>
<accession>A0A6A5GI90</accession>
<dbReference type="PROSITE" id="PS50262">
    <property type="entry name" value="G_PROTEIN_RECEP_F1_2"/>
    <property type="match status" value="1"/>
</dbReference>
<feature type="domain" description="G-protein coupled receptors family 1 profile" evidence="6">
    <location>
        <begin position="32"/>
        <end position="323"/>
    </location>
</feature>
<dbReference type="KEGG" id="crq:GCK72_021472"/>
<keyword evidence="4 5" id="KW-0472">Membrane</keyword>
<reference evidence="7 8" key="1">
    <citation type="submission" date="2019-12" db="EMBL/GenBank/DDBJ databases">
        <title>Chromosome-level assembly of the Caenorhabditis remanei genome.</title>
        <authorList>
            <person name="Teterina A.A."/>
            <person name="Willis J.H."/>
            <person name="Phillips P.C."/>
        </authorList>
    </citation>
    <scope>NUCLEOTIDE SEQUENCE [LARGE SCALE GENOMIC DNA]</scope>
    <source>
        <strain evidence="7 8">PX506</strain>
        <tissue evidence="7">Whole organism</tissue>
    </source>
</reference>
<evidence type="ECO:0000256" key="1">
    <source>
        <dbReference type="ARBA" id="ARBA00004370"/>
    </source>
</evidence>
<dbReference type="GeneID" id="9808903"/>
<organism evidence="7 8">
    <name type="scientific">Caenorhabditis remanei</name>
    <name type="common">Caenorhabditis vulgaris</name>
    <dbReference type="NCBI Taxonomy" id="31234"/>
    <lineage>
        <taxon>Eukaryota</taxon>
        <taxon>Metazoa</taxon>
        <taxon>Ecdysozoa</taxon>
        <taxon>Nematoda</taxon>
        <taxon>Chromadorea</taxon>
        <taxon>Rhabditida</taxon>
        <taxon>Rhabditina</taxon>
        <taxon>Rhabditomorpha</taxon>
        <taxon>Rhabditoidea</taxon>
        <taxon>Rhabditidae</taxon>
        <taxon>Peloderinae</taxon>
        <taxon>Caenorhabditis</taxon>
    </lineage>
</organism>
<feature type="transmembrane region" description="Helical" evidence="5">
    <location>
        <begin position="282"/>
        <end position="300"/>
    </location>
</feature>
<feature type="transmembrane region" description="Helical" evidence="5">
    <location>
        <begin position="253"/>
        <end position="270"/>
    </location>
</feature>
<feature type="transmembrane region" description="Helical" evidence="5">
    <location>
        <begin position="574"/>
        <end position="592"/>
    </location>
</feature>
<dbReference type="GO" id="GO:0016020">
    <property type="term" value="C:membrane"/>
    <property type="evidence" value="ECO:0007669"/>
    <property type="project" value="UniProtKB-SubCell"/>
</dbReference>
<sequence length="709" mass="79984">MSLESIVTQICSFLVQLLAKIIPYLAVISITVNFCHVIVLFQRGVTSSSMNTLLIGIAIVDILSPMVYVKRGVENLVDVWQDFCQIPSYNDVLIDLILGSLSENFRRCSTWLGLLLAVTRTVSVKLAVGKNSALLTQSKFGVILIICTVILSMPIAIPYLIRYQIVESAPQSCQLATGQSMMVTRYTIQEFAKNKTVVIGGSARTVHILLTGVFGQLIPSVLFPIFASILIYELRQPDKKNSKTVKTDKISKMVVYMTVTFLVIEFPIGVGKIFNSMQTESILAILLNLFHIFVLTRRMMTSSAVTSLLIGIAVVDILSPVYYVKIGVKDLIFPGPCIPPRGYFETVFNWTLLAIRDNCRRCSTWFGLELAAIRMLSLKLALRKHTTTPLQYHYVTTVPLHRYSTTTLLEYHYITTVPLHYYSTTTPLQYHYTTTVPLRHYSTPTPLQYHYTTRVPLHHYITTTPLQYYYTTTVPLHHYNTTATVPLLFSRFNFITESPFGLKTMVITVLVSCGISIFYVFRYQVVPDPDWIFIPGCHNPRDIQYYVDEIEGNAKAPGRARQLHLLLTAVLEKILPSFLFPIIGVVLICELGKARKLVEDVRKASTSVRGTEKMNKLVIHMTLTFIIIEFPIGICKLLTATKDSYEDAVIPESITKLFNMIYVPMTATHCFICYRMSSQYRDTVRKILGMKKASVHPGSSIGNSMGTVQ</sequence>
<feature type="transmembrane region" description="Helical" evidence="5">
    <location>
        <begin position="617"/>
        <end position="639"/>
    </location>
</feature>
<dbReference type="EMBL" id="WUAV01000005">
    <property type="protein sequence ID" value="KAF1754907.1"/>
    <property type="molecule type" value="Genomic_DNA"/>
</dbReference>
<evidence type="ECO:0000313" key="7">
    <source>
        <dbReference type="EMBL" id="KAF1754907.1"/>
    </source>
</evidence>
<feature type="transmembrane region" description="Helical" evidence="5">
    <location>
        <begin position="53"/>
        <end position="69"/>
    </location>
</feature>
<dbReference type="Pfam" id="PF10324">
    <property type="entry name" value="7TM_GPCR_Srw"/>
    <property type="match status" value="3"/>
</dbReference>
<comment type="caution">
    <text evidence="7">The sequence shown here is derived from an EMBL/GenBank/DDBJ whole genome shotgun (WGS) entry which is preliminary data.</text>
</comment>
<evidence type="ECO:0000313" key="8">
    <source>
        <dbReference type="Proteomes" id="UP000483820"/>
    </source>
</evidence>
<dbReference type="GO" id="GO:0008528">
    <property type="term" value="F:G protein-coupled peptide receptor activity"/>
    <property type="evidence" value="ECO:0007669"/>
    <property type="project" value="InterPro"/>
</dbReference>
<proteinExistence type="predicted"/>
<evidence type="ECO:0000256" key="4">
    <source>
        <dbReference type="ARBA" id="ARBA00023136"/>
    </source>
</evidence>
<dbReference type="RefSeq" id="XP_053583200.1">
    <property type="nucleotide sequence ID" value="XM_053734287.1"/>
</dbReference>
<evidence type="ECO:0000256" key="2">
    <source>
        <dbReference type="ARBA" id="ARBA00022692"/>
    </source>
</evidence>
<feature type="transmembrane region" description="Helical" evidence="5">
    <location>
        <begin position="208"/>
        <end position="232"/>
    </location>
</feature>